<name>A0A4Y7PZT8_9AGAM</name>
<dbReference type="SUPFAM" id="SSF52833">
    <property type="entry name" value="Thioredoxin-like"/>
    <property type="match status" value="1"/>
</dbReference>
<sequence length="107" mass="12054">SLYAKFQPQINQDKYTIVDFFGAWKAPCKEIAPVFEELAENADETKMAFYAVETKEPGELVKELGIRSLPSLMIFRSGLKMDILVSSSPEKLTASHRTVADLSKYAY</sequence>
<dbReference type="InterPro" id="IPR013766">
    <property type="entry name" value="Thioredoxin_domain"/>
</dbReference>
<dbReference type="PANTHER" id="PTHR10438">
    <property type="entry name" value="THIOREDOXIN"/>
    <property type="match status" value="1"/>
</dbReference>
<dbReference type="Pfam" id="PF00085">
    <property type="entry name" value="Thioredoxin"/>
    <property type="match status" value="1"/>
</dbReference>
<feature type="domain" description="Thioredoxin" evidence="1">
    <location>
        <begin position="1"/>
        <end position="104"/>
    </location>
</feature>
<dbReference type="PANTHER" id="PTHR10438:SF468">
    <property type="entry name" value="THIOREDOXIN-1-RELATED"/>
    <property type="match status" value="1"/>
</dbReference>
<dbReference type="CDD" id="cd02947">
    <property type="entry name" value="TRX_family"/>
    <property type="match status" value="1"/>
</dbReference>
<dbReference type="PRINTS" id="PR00421">
    <property type="entry name" value="THIOREDOXIN"/>
</dbReference>
<evidence type="ECO:0000313" key="2">
    <source>
        <dbReference type="EMBL" id="TDL20917.1"/>
    </source>
</evidence>
<dbReference type="InterPro" id="IPR036249">
    <property type="entry name" value="Thioredoxin-like_sf"/>
</dbReference>
<dbReference type="Gene3D" id="3.40.30.10">
    <property type="entry name" value="Glutaredoxin"/>
    <property type="match status" value="1"/>
</dbReference>
<dbReference type="STRING" id="50990.A0A4Y7PZT8"/>
<evidence type="ECO:0000313" key="3">
    <source>
        <dbReference type="Proteomes" id="UP000294933"/>
    </source>
</evidence>
<dbReference type="OrthoDB" id="2121326at2759"/>
<organism evidence="2 3">
    <name type="scientific">Rickenella mellea</name>
    <dbReference type="NCBI Taxonomy" id="50990"/>
    <lineage>
        <taxon>Eukaryota</taxon>
        <taxon>Fungi</taxon>
        <taxon>Dikarya</taxon>
        <taxon>Basidiomycota</taxon>
        <taxon>Agaricomycotina</taxon>
        <taxon>Agaricomycetes</taxon>
        <taxon>Hymenochaetales</taxon>
        <taxon>Rickenellaceae</taxon>
        <taxon>Rickenella</taxon>
    </lineage>
</organism>
<dbReference type="Proteomes" id="UP000294933">
    <property type="component" value="Unassembled WGS sequence"/>
</dbReference>
<dbReference type="EMBL" id="ML170184">
    <property type="protein sequence ID" value="TDL20917.1"/>
    <property type="molecule type" value="Genomic_DNA"/>
</dbReference>
<feature type="non-terminal residue" evidence="2">
    <location>
        <position position="1"/>
    </location>
</feature>
<protein>
    <submittedName>
        <fullName evidence="2">Thioredoxin-like protein</fullName>
    </submittedName>
</protein>
<accession>A0A4Y7PZT8</accession>
<proteinExistence type="predicted"/>
<reference evidence="2 3" key="1">
    <citation type="submission" date="2018-06" db="EMBL/GenBank/DDBJ databases">
        <title>A transcriptomic atlas of mushroom development highlights an independent origin of complex multicellularity.</title>
        <authorList>
            <consortium name="DOE Joint Genome Institute"/>
            <person name="Krizsan K."/>
            <person name="Almasi E."/>
            <person name="Merenyi Z."/>
            <person name="Sahu N."/>
            <person name="Viragh M."/>
            <person name="Koszo T."/>
            <person name="Mondo S."/>
            <person name="Kiss B."/>
            <person name="Balint B."/>
            <person name="Kues U."/>
            <person name="Barry K."/>
            <person name="Hegedus J.C."/>
            <person name="Henrissat B."/>
            <person name="Johnson J."/>
            <person name="Lipzen A."/>
            <person name="Ohm R."/>
            <person name="Nagy I."/>
            <person name="Pangilinan J."/>
            <person name="Yan J."/>
            <person name="Xiong Y."/>
            <person name="Grigoriev I.V."/>
            <person name="Hibbett D.S."/>
            <person name="Nagy L.G."/>
        </authorList>
    </citation>
    <scope>NUCLEOTIDE SEQUENCE [LARGE SCALE GENOMIC DNA]</scope>
    <source>
        <strain evidence="2 3">SZMC22713</strain>
    </source>
</reference>
<gene>
    <name evidence="2" type="ORF">BD410DRAFT_724892</name>
</gene>
<dbReference type="InterPro" id="IPR050620">
    <property type="entry name" value="Thioredoxin_H-type-like"/>
</dbReference>
<dbReference type="AlphaFoldDB" id="A0A4Y7PZT8"/>
<keyword evidence="3" id="KW-1185">Reference proteome</keyword>
<dbReference type="VEuPathDB" id="FungiDB:BD410DRAFT_724892"/>
<dbReference type="PROSITE" id="PS51352">
    <property type="entry name" value="THIOREDOXIN_2"/>
    <property type="match status" value="1"/>
</dbReference>
<evidence type="ECO:0000259" key="1">
    <source>
        <dbReference type="PROSITE" id="PS51352"/>
    </source>
</evidence>